<proteinExistence type="predicted"/>
<dbReference type="RefSeq" id="WP_066289849.1">
    <property type="nucleotide sequence ID" value="NZ_CP016761.1"/>
</dbReference>
<gene>
    <name evidence="2" type="ORF">ABE41_010605</name>
</gene>
<feature type="domain" description="N-acetyltransferase" evidence="1">
    <location>
        <begin position="17"/>
        <end position="178"/>
    </location>
</feature>
<evidence type="ECO:0000259" key="1">
    <source>
        <dbReference type="PROSITE" id="PS51186"/>
    </source>
</evidence>
<keyword evidence="2" id="KW-0808">Transferase</keyword>
<dbReference type="PANTHER" id="PTHR43415">
    <property type="entry name" value="SPERMIDINE N(1)-ACETYLTRANSFERASE"/>
    <property type="match status" value="1"/>
</dbReference>
<dbReference type="Proteomes" id="UP000077412">
    <property type="component" value="Chromosome"/>
</dbReference>
<dbReference type="InterPro" id="IPR000182">
    <property type="entry name" value="GNAT_dom"/>
</dbReference>
<evidence type="ECO:0000313" key="2">
    <source>
        <dbReference type="EMBL" id="ANX12461.1"/>
    </source>
</evidence>
<dbReference type="PROSITE" id="PS51186">
    <property type="entry name" value="GNAT"/>
    <property type="match status" value="1"/>
</dbReference>
<protein>
    <submittedName>
        <fullName evidence="2">GNAT family N-acetyltransferase</fullName>
    </submittedName>
</protein>
<dbReference type="Gene3D" id="3.40.630.30">
    <property type="match status" value="1"/>
</dbReference>
<dbReference type="GO" id="GO:0016747">
    <property type="term" value="F:acyltransferase activity, transferring groups other than amino-acyl groups"/>
    <property type="evidence" value="ECO:0007669"/>
    <property type="project" value="InterPro"/>
</dbReference>
<dbReference type="OrthoDB" id="9773249at2"/>
<dbReference type="Pfam" id="PF00583">
    <property type="entry name" value="Acetyltransf_1"/>
    <property type="match status" value="1"/>
</dbReference>
<name>A0A1B1Z4X2_9BACL</name>
<evidence type="ECO:0000313" key="3">
    <source>
        <dbReference type="Proteomes" id="UP000077412"/>
    </source>
</evidence>
<dbReference type="EMBL" id="CP016761">
    <property type="protein sequence ID" value="ANX12461.1"/>
    <property type="molecule type" value="Genomic_DNA"/>
</dbReference>
<dbReference type="InterPro" id="IPR016181">
    <property type="entry name" value="Acyl_CoA_acyltransferase"/>
</dbReference>
<sequence>MKSGETFSFEAKNGETIILRPVDEKDAQDIIKHVETIVKAGRYLHKEEPRSLEEEIKFILETRLKGNMYTAVERKGKVVGIARVLKGELEMKKHTGIFRTWIHQESQGLGIGKQVMNYTLRWARTNNLHKLWLTVFSGNEKAVMVYEKAEFIIEGRQKNQAIIDGKFEDEIFMAYFFESKKEN</sequence>
<dbReference type="CDD" id="cd04301">
    <property type="entry name" value="NAT_SF"/>
    <property type="match status" value="1"/>
</dbReference>
<reference evidence="2 3" key="1">
    <citation type="submission" date="2016-08" db="EMBL/GenBank/DDBJ databases">
        <title>Complete genome sequence of Fictibacillus arsenicus G25-54, a strain with toxicity to nematodes and a potential arsenic-resistance activity.</title>
        <authorList>
            <person name="Zheng Z."/>
        </authorList>
    </citation>
    <scope>NUCLEOTIDE SEQUENCE [LARGE SCALE GENOMIC DNA]</scope>
    <source>
        <strain evidence="2 3">G25-54</strain>
    </source>
</reference>
<accession>A0A1B1Z4X2</accession>
<dbReference type="PANTHER" id="PTHR43415:SF3">
    <property type="entry name" value="GNAT-FAMILY ACETYLTRANSFERASE"/>
    <property type="match status" value="1"/>
</dbReference>
<keyword evidence="3" id="KW-1185">Reference proteome</keyword>
<dbReference type="STRING" id="255247.ABE41_010605"/>
<dbReference type="KEGG" id="far:ABE41_010605"/>
<organism evidence="2 3">
    <name type="scientific">Fictibacillus arsenicus</name>
    <dbReference type="NCBI Taxonomy" id="255247"/>
    <lineage>
        <taxon>Bacteria</taxon>
        <taxon>Bacillati</taxon>
        <taxon>Bacillota</taxon>
        <taxon>Bacilli</taxon>
        <taxon>Bacillales</taxon>
        <taxon>Fictibacillaceae</taxon>
        <taxon>Fictibacillus</taxon>
    </lineage>
</organism>
<dbReference type="SUPFAM" id="SSF55729">
    <property type="entry name" value="Acyl-CoA N-acyltransferases (Nat)"/>
    <property type="match status" value="1"/>
</dbReference>
<dbReference type="AlphaFoldDB" id="A0A1B1Z4X2"/>